<dbReference type="Pfam" id="PF22848">
    <property type="entry name" value="ASD1_dom"/>
    <property type="match status" value="1"/>
</dbReference>
<dbReference type="SMART" id="SM00813">
    <property type="entry name" value="Alpha-L-AF_C"/>
    <property type="match status" value="1"/>
</dbReference>
<dbReference type="GO" id="GO:0046373">
    <property type="term" value="P:L-arabinose metabolic process"/>
    <property type="evidence" value="ECO:0007669"/>
    <property type="project" value="InterPro"/>
</dbReference>
<comment type="similarity">
    <text evidence="3">Belongs to the glycosyl hydrolase 51 family.</text>
</comment>
<dbReference type="Pfam" id="PF13489">
    <property type="entry name" value="Methyltransf_23"/>
    <property type="match status" value="1"/>
</dbReference>
<accession>A0A0P7AXP7</accession>
<dbReference type="Proteomes" id="UP000050424">
    <property type="component" value="Unassembled WGS sequence"/>
</dbReference>
<dbReference type="STRING" id="78410.A0A0P7AXP7"/>
<comment type="catalytic activity">
    <reaction evidence="1">
        <text>Hydrolysis of terminal non-reducing alpha-L-arabinofuranoside residues in alpha-L-arabinosides.</text>
        <dbReference type="EC" id="3.2.1.55"/>
    </reaction>
</comment>
<evidence type="ECO:0000256" key="2">
    <source>
        <dbReference type="ARBA" id="ARBA00004834"/>
    </source>
</evidence>
<feature type="domain" description="Alpha-L-arabinofuranosidase C-terminal" evidence="10">
    <location>
        <begin position="312"/>
        <end position="505"/>
    </location>
</feature>
<evidence type="ECO:0000256" key="8">
    <source>
        <dbReference type="ARBA" id="ARBA00037415"/>
    </source>
</evidence>
<dbReference type="UniPathway" id="UPA00667"/>
<dbReference type="SUPFAM" id="SSF51445">
    <property type="entry name" value="(Trans)glycosidases"/>
    <property type="match status" value="1"/>
</dbReference>
<evidence type="ECO:0000259" key="10">
    <source>
        <dbReference type="SMART" id="SM00813"/>
    </source>
</evidence>
<evidence type="ECO:0000256" key="5">
    <source>
        <dbReference type="ARBA" id="ARBA00022801"/>
    </source>
</evidence>
<evidence type="ECO:0000256" key="9">
    <source>
        <dbReference type="SAM" id="MobiDB-lite"/>
    </source>
</evidence>
<dbReference type="OrthoDB" id="3032304at2759"/>
<evidence type="ECO:0000256" key="1">
    <source>
        <dbReference type="ARBA" id="ARBA00001462"/>
    </source>
</evidence>
<comment type="pathway">
    <text evidence="2">Glycan metabolism; L-arabinan degradation.</text>
</comment>
<dbReference type="AlphaFoldDB" id="A0A0P7AXP7"/>
<dbReference type="GO" id="GO:0046556">
    <property type="term" value="F:alpha-L-arabinofuranosidase activity"/>
    <property type="evidence" value="ECO:0007669"/>
    <property type="project" value="UniProtKB-EC"/>
</dbReference>
<evidence type="ECO:0000313" key="12">
    <source>
        <dbReference type="Proteomes" id="UP000050424"/>
    </source>
</evidence>
<sequence length="697" mass="78859">MTSLTLLSTQDEGSPSISFSPSNTISDINPLIYGGFTEHMGRCIYGGLYEPDNPNNLADESGFRKDVISCFKELQVPVVRYPGGNFCATYRWQDGIGPKDKRPVRPELAWEGIEPNTFGTDEFLSWCKVVGTKPYLCLNMGTGTLEDALAWVEYCNGSKDTHYANLRRQNGHEEPYGVKYWALGNEMWGPWQVEQHSKEDYAKKSIQWAKALKLLDPSITLILCGKDGYSDWDRYTLQKCIRWVDMHSIHFYSMGKGHYTNISSVYAAERAIQVCSSLIDLARCEFDMSPFPDVDRICTKPNSAKRPTICFDEWNVWDPERAPGNKGAEELYTLSDALAVAIWLNVFIRNSKELGMATIAQSVNVIAPLMTTPRGIWKQTTYFPLLLFSKFMRGKSLAVHVRTGTYDGTTFPEWIQSTCAVPKLDVSAAIDDDGWVNLAVVNSDETRSLSTKLSGLDKDIQVQVFTLGGEKFESIDTNSEENEKLNLRESTWTSTGDSYTFERLSFTLLRWKHPMSPEDIPEDTDSAYNASESSASYLSSLNSSIINYKYENGRRYHAFREGAYPVPNDEEEQDRMDLGHHIYRLVVGGKLYLAPIGDSPQRVLDLGTGTGIWAIDFADQHPSADVLGTDLSPIQPRWTPPNCRFEIDDFESEWLYHQPFDFIHARELEGCISNDDRLFQRAFKNLSSGGYFELQAI</sequence>
<evidence type="ECO:0000256" key="4">
    <source>
        <dbReference type="ARBA" id="ARBA00012670"/>
    </source>
</evidence>
<dbReference type="Gene3D" id="2.60.40.1180">
    <property type="entry name" value="Golgi alpha-mannosidase II"/>
    <property type="match status" value="1"/>
</dbReference>
<dbReference type="InterPro" id="IPR055235">
    <property type="entry name" value="ASD1_cat"/>
</dbReference>
<dbReference type="Gene3D" id="3.20.20.80">
    <property type="entry name" value="Glycosidases"/>
    <property type="match status" value="1"/>
</dbReference>
<dbReference type="InterPro" id="IPR013780">
    <property type="entry name" value="Glyco_hydro_b"/>
</dbReference>
<dbReference type="InterPro" id="IPR017853">
    <property type="entry name" value="GH"/>
</dbReference>
<dbReference type="EC" id="3.2.1.55" evidence="4"/>
<dbReference type="GO" id="GO:0031222">
    <property type="term" value="P:arabinan catabolic process"/>
    <property type="evidence" value="ECO:0007669"/>
    <property type="project" value="UniProtKB-UniPathway"/>
</dbReference>
<gene>
    <name evidence="11" type="ORF">AK830_g8340</name>
</gene>
<dbReference type="SUPFAM" id="SSF53335">
    <property type="entry name" value="S-adenosyl-L-methionine-dependent methyltransferases"/>
    <property type="match status" value="1"/>
</dbReference>
<keyword evidence="6" id="KW-0119">Carbohydrate metabolism</keyword>
<dbReference type="Pfam" id="PF06964">
    <property type="entry name" value="Alpha-L-AF_C"/>
    <property type="match status" value="1"/>
</dbReference>
<dbReference type="PANTHER" id="PTHR43576:SF3">
    <property type="entry name" value="ALPHA-L-ARABINOFURANOSIDASE C"/>
    <property type="match status" value="1"/>
</dbReference>
<reference evidence="11 12" key="1">
    <citation type="submission" date="2015-09" db="EMBL/GenBank/DDBJ databases">
        <title>Draft genome of a European isolate of the apple canker pathogen Neonectria ditissima.</title>
        <authorList>
            <person name="Gomez-Cortecero A."/>
            <person name="Harrison R.J."/>
            <person name="Armitage A.D."/>
        </authorList>
    </citation>
    <scope>NUCLEOTIDE SEQUENCE [LARGE SCALE GENOMIC DNA]</scope>
    <source>
        <strain evidence="11 12">R09/05</strain>
    </source>
</reference>
<protein>
    <recommendedName>
        <fullName evidence="4">non-reducing end alpha-L-arabinofuranosidase</fullName>
        <ecNumber evidence="4">3.2.1.55</ecNumber>
    </recommendedName>
</protein>
<name>A0A0P7AXP7_9HYPO</name>
<dbReference type="SUPFAM" id="SSF51011">
    <property type="entry name" value="Glycosyl hydrolase domain"/>
    <property type="match status" value="1"/>
</dbReference>
<evidence type="ECO:0000256" key="7">
    <source>
        <dbReference type="ARBA" id="ARBA00023295"/>
    </source>
</evidence>
<dbReference type="EMBL" id="LKCW01000140">
    <property type="protein sequence ID" value="KPM38223.1"/>
    <property type="molecule type" value="Genomic_DNA"/>
</dbReference>
<evidence type="ECO:0000256" key="6">
    <source>
        <dbReference type="ARBA" id="ARBA00023277"/>
    </source>
</evidence>
<dbReference type="InterPro" id="IPR029063">
    <property type="entry name" value="SAM-dependent_MTases_sf"/>
</dbReference>
<comment type="function">
    <text evidence="8">Alpha-L-arabinofuranosidase involved in the degradation of arabinoxylan, a major component of plant hemicellulose. Acts only on small linear 1,5-alpha-linked L-arabinofuranosyl oligosaccharides.</text>
</comment>
<dbReference type="Gene3D" id="3.40.50.150">
    <property type="entry name" value="Vaccinia Virus protein VP39"/>
    <property type="match status" value="1"/>
</dbReference>
<evidence type="ECO:0000256" key="3">
    <source>
        <dbReference type="ARBA" id="ARBA00007186"/>
    </source>
</evidence>
<keyword evidence="12" id="KW-1185">Reference proteome</keyword>
<feature type="region of interest" description="Disordered" evidence="9">
    <location>
        <begin position="1"/>
        <end position="21"/>
    </location>
</feature>
<dbReference type="CDD" id="cd02440">
    <property type="entry name" value="AdoMet_MTases"/>
    <property type="match status" value="1"/>
</dbReference>
<evidence type="ECO:0000313" key="11">
    <source>
        <dbReference type="EMBL" id="KPM38223.1"/>
    </source>
</evidence>
<proteinExistence type="inferred from homology"/>
<keyword evidence="5" id="KW-0378">Hydrolase</keyword>
<dbReference type="InterPro" id="IPR010720">
    <property type="entry name" value="Alpha-L-AF_C"/>
</dbReference>
<keyword evidence="7" id="KW-0326">Glycosidase</keyword>
<comment type="caution">
    <text evidence="11">The sequence shown here is derived from an EMBL/GenBank/DDBJ whole genome shotgun (WGS) entry which is preliminary data.</text>
</comment>
<organism evidence="11 12">
    <name type="scientific">Neonectria ditissima</name>
    <dbReference type="NCBI Taxonomy" id="78410"/>
    <lineage>
        <taxon>Eukaryota</taxon>
        <taxon>Fungi</taxon>
        <taxon>Dikarya</taxon>
        <taxon>Ascomycota</taxon>
        <taxon>Pezizomycotina</taxon>
        <taxon>Sordariomycetes</taxon>
        <taxon>Hypocreomycetidae</taxon>
        <taxon>Hypocreales</taxon>
        <taxon>Nectriaceae</taxon>
        <taxon>Neonectria</taxon>
    </lineage>
</organism>
<dbReference type="PANTHER" id="PTHR43576">
    <property type="entry name" value="ALPHA-L-ARABINOFURANOSIDASE C-RELATED"/>
    <property type="match status" value="1"/>
</dbReference>